<proteinExistence type="inferred from homology"/>
<dbReference type="PANTHER" id="PTHR22883:SF488">
    <property type="entry name" value="PALMITOYLTRANSFERASE"/>
    <property type="match status" value="1"/>
</dbReference>
<dbReference type="PANTHER" id="PTHR22883">
    <property type="entry name" value="ZINC FINGER DHHC DOMAIN CONTAINING PROTEIN"/>
    <property type="match status" value="1"/>
</dbReference>
<feature type="transmembrane region" description="Helical" evidence="10">
    <location>
        <begin position="457"/>
        <end position="481"/>
    </location>
</feature>
<dbReference type="InterPro" id="IPR039859">
    <property type="entry name" value="PFA4/ZDH16/20/ERF2-like"/>
</dbReference>
<keyword evidence="6" id="KW-0564">Palmitate</keyword>
<reference evidence="13 14" key="1">
    <citation type="submission" date="2018-06" db="EMBL/GenBank/DDBJ databases">
        <title>A transcriptomic atlas of mushroom development highlights an independent origin of complex multicellularity.</title>
        <authorList>
            <consortium name="DOE Joint Genome Institute"/>
            <person name="Krizsan K."/>
            <person name="Almasi E."/>
            <person name="Merenyi Z."/>
            <person name="Sahu N."/>
            <person name="Viragh M."/>
            <person name="Koszo T."/>
            <person name="Mondo S."/>
            <person name="Kiss B."/>
            <person name="Balint B."/>
            <person name="Kues U."/>
            <person name="Barry K."/>
            <person name="Hegedus J.C."/>
            <person name="Henrissat B."/>
            <person name="Johnson J."/>
            <person name="Lipzen A."/>
            <person name="Ohm R."/>
            <person name="Nagy I."/>
            <person name="Pangilinan J."/>
            <person name="Yan J."/>
            <person name="Xiong Y."/>
            <person name="Grigoriev I.V."/>
            <person name="Hibbett D.S."/>
            <person name="Nagy L.G."/>
        </authorList>
    </citation>
    <scope>NUCLEOTIDE SEQUENCE [LARGE SCALE GENOMIC DNA]</scope>
    <source>
        <strain evidence="13 14">SZMC22713</strain>
    </source>
</reference>
<evidence type="ECO:0000313" key="14">
    <source>
        <dbReference type="Proteomes" id="UP000294933"/>
    </source>
</evidence>
<keyword evidence="14" id="KW-1185">Reference proteome</keyword>
<feature type="region of interest" description="Disordered" evidence="11">
    <location>
        <begin position="209"/>
        <end position="291"/>
    </location>
</feature>
<dbReference type="InterPro" id="IPR001594">
    <property type="entry name" value="Palmitoyltrfase_DHHC"/>
</dbReference>
<keyword evidence="8 10" id="KW-0012">Acyltransferase</keyword>
<dbReference type="STRING" id="50990.A0A4Y7QKR4"/>
<gene>
    <name evidence="13" type="ORF">BD410DRAFT_782503</name>
</gene>
<sequence>MTSPTLPVSQTTEESVVDVGVQQPSSSSDPNATPPLISRARSGSTSVVSDTGRTRSGSVRSGRRVGQQGESSLSSPPNITSFNLTQMPPISTTHAGGIQPSASFFHPSRPIHSFAAPQRPLSELSDESHGRASVVTEDHNRQASLAVRDKVSRELLLPMGTGGGSASMRKPSILRSSSQQGRIGAMSSGAIGPGGRVRNSLEKMFRRTLSIDSSKPKHTLDRVPISSPRALEDGFAESKTNFSDFKHPPHSPDNPTSDTHVRPQHSAFNSRRSVDVSAVPVTEEKTGRPTRKWKLHPSRNIFFFRGQFLTGGDSFYPFIGSLTLVLGISGVWLGTTCVWWWHNESPAVAAVGAYMVLLTVANMFATAFKDPGILPRNLDPEPPYPPSNASDDGNRGPLPRDLKVRAGIVRVKYCQTCRTYRPPRSSHCRMCDNCVDGCDHHCQWVNNCVGRRNYTSFIVFLTSAVLSLCLIIATSALQLYWQTRREDMDFHSSLNHAIGSAVAFSLSIIVIWPVAGLLGYHMRLLFLNLTTVEQIRNTAHKSLVNGPPPPNPFALGNWRHNLAEMLCRPQGLSWLNASAVATEDKREPNPGFSEPELELEGGENNSQRSPTAS</sequence>
<keyword evidence="2 10" id="KW-0808">Transferase</keyword>
<feature type="region of interest" description="Disordered" evidence="11">
    <location>
        <begin position="580"/>
        <end position="613"/>
    </location>
</feature>
<feature type="compositionally biased region" description="Basic and acidic residues" evidence="11">
    <location>
        <begin position="126"/>
        <end position="141"/>
    </location>
</feature>
<keyword evidence="3 10" id="KW-0812">Transmembrane</keyword>
<feature type="transmembrane region" description="Helical" evidence="10">
    <location>
        <begin position="347"/>
        <end position="368"/>
    </location>
</feature>
<name>A0A4Y7QKR4_9AGAM</name>
<keyword evidence="4 10" id="KW-1133">Transmembrane helix</keyword>
<dbReference type="VEuPathDB" id="FungiDB:BD410DRAFT_782503"/>
<dbReference type="GO" id="GO:0005794">
    <property type="term" value="C:Golgi apparatus"/>
    <property type="evidence" value="ECO:0007669"/>
    <property type="project" value="TreeGrafter"/>
</dbReference>
<evidence type="ECO:0000256" key="7">
    <source>
        <dbReference type="ARBA" id="ARBA00023288"/>
    </source>
</evidence>
<dbReference type="Pfam" id="PF01529">
    <property type="entry name" value="DHHC"/>
    <property type="match status" value="1"/>
</dbReference>
<feature type="compositionally biased region" description="Polar residues" evidence="11">
    <location>
        <begin position="1"/>
        <end position="14"/>
    </location>
</feature>
<evidence type="ECO:0000256" key="6">
    <source>
        <dbReference type="ARBA" id="ARBA00023139"/>
    </source>
</evidence>
<evidence type="ECO:0000313" key="13">
    <source>
        <dbReference type="EMBL" id="TDL27419.1"/>
    </source>
</evidence>
<evidence type="ECO:0000256" key="11">
    <source>
        <dbReference type="SAM" id="MobiDB-lite"/>
    </source>
</evidence>
<dbReference type="EC" id="2.3.1.225" evidence="10"/>
<evidence type="ECO:0000256" key="8">
    <source>
        <dbReference type="ARBA" id="ARBA00023315"/>
    </source>
</evidence>
<protein>
    <recommendedName>
        <fullName evidence="10">Palmitoyltransferase</fullName>
        <ecNumber evidence="10">2.3.1.225</ecNumber>
    </recommendedName>
</protein>
<feature type="compositionally biased region" description="Low complexity" evidence="11">
    <location>
        <begin position="54"/>
        <end position="72"/>
    </location>
</feature>
<evidence type="ECO:0000256" key="5">
    <source>
        <dbReference type="ARBA" id="ARBA00023136"/>
    </source>
</evidence>
<organism evidence="13 14">
    <name type="scientific">Rickenella mellea</name>
    <dbReference type="NCBI Taxonomy" id="50990"/>
    <lineage>
        <taxon>Eukaryota</taxon>
        <taxon>Fungi</taxon>
        <taxon>Dikarya</taxon>
        <taxon>Basidiomycota</taxon>
        <taxon>Agaricomycotina</taxon>
        <taxon>Agaricomycetes</taxon>
        <taxon>Hymenochaetales</taxon>
        <taxon>Rickenellaceae</taxon>
        <taxon>Rickenella</taxon>
    </lineage>
</organism>
<dbReference type="GO" id="GO:0016020">
    <property type="term" value="C:membrane"/>
    <property type="evidence" value="ECO:0007669"/>
    <property type="project" value="UniProtKB-SubCell"/>
</dbReference>
<comment type="subcellular location">
    <subcellularLocation>
        <location evidence="1">Membrane</location>
        <topology evidence="1">Multi-pass membrane protein</topology>
    </subcellularLocation>
</comment>
<dbReference type="Proteomes" id="UP000294933">
    <property type="component" value="Unassembled WGS sequence"/>
</dbReference>
<feature type="compositionally biased region" description="Polar residues" evidence="11">
    <location>
        <begin position="73"/>
        <end position="94"/>
    </location>
</feature>
<keyword evidence="7" id="KW-0449">Lipoprotein</keyword>
<comment type="domain">
    <text evidence="10">The DHHC domain is required for palmitoyltransferase activity.</text>
</comment>
<dbReference type="PROSITE" id="PS50216">
    <property type="entry name" value="DHHC"/>
    <property type="match status" value="1"/>
</dbReference>
<comment type="catalytic activity">
    <reaction evidence="9 10">
        <text>L-cysteinyl-[protein] + hexadecanoyl-CoA = S-hexadecanoyl-L-cysteinyl-[protein] + CoA</text>
        <dbReference type="Rhea" id="RHEA:36683"/>
        <dbReference type="Rhea" id="RHEA-COMP:10131"/>
        <dbReference type="Rhea" id="RHEA-COMP:11032"/>
        <dbReference type="ChEBI" id="CHEBI:29950"/>
        <dbReference type="ChEBI" id="CHEBI:57287"/>
        <dbReference type="ChEBI" id="CHEBI:57379"/>
        <dbReference type="ChEBI" id="CHEBI:74151"/>
        <dbReference type="EC" id="2.3.1.225"/>
    </reaction>
</comment>
<keyword evidence="5 10" id="KW-0472">Membrane</keyword>
<feature type="compositionally biased region" description="Polar residues" evidence="11">
    <location>
        <begin position="22"/>
        <end position="31"/>
    </location>
</feature>
<dbReference type="OrthoDB" id="9909019at2759"/>
<dbReference type="EMBL" id="ML170159">
    <property type="protein sequence ID" value="TDL27419.1"/>
    <property type="molecule type" value="Genomic_DNA"/>
</dbReference>
<evidence type="ECO:0000259" key="12">
    <source>
        <dbReference type="Pfam" id="PF01529"/>
    </source>
</evidence>
<evidence type="ECO:0000256" key="4">
    <source>
        <dbReference type="ARBA" id="ARBA00022989"/>
    </source>
</evidence>
<evidence type="ECO:0000256" key="3">
    <source>
        <dbReference type="ARBA" id="ARBA00022692"/>
    </source>
</evidence>
<evidence type="ECO:0000256" key="10">
    <source>
        <dbReference type="RuleBase" id="RU079119"/>
    </source>
</evidence>
<dbReference type="GO" id="GO:0006612">
    <property type="term" value="P:protein targeting to membrane"/>
    <property type="evidence" value="ECO:0007669"/>
    <property type="project" value="TreeGrafter"/>
</dbReference>
<feature type="region of interest" description="Disordered" evidence="11">
    <location>
        <begin position="1"/>
        <end position="141"/>
    </location>
</feature>
<evidence type="ECO:0000256" key="2">
    <source>
        <dbReference type="ARBA" id="ARBA00022679"/>
    </source>
</evidence>
<feature type="transmembrane region" description="Helical" evidence="10">
    <location>
        <begin position="315"/>
        <end position="341"/>
    </location>
</feature>
<dbReference type="GO" id="GO:0005783">
    <property type="term" value="C:endoplasmic reticulum"/>
    <property type="evidence" value="ECO:0007669"/>
    <property type="project" value="TreeGrafter"/>
</dbReference>
<comment type="similarity">
    <text evidence="10">Belongs to the DHHC palmitoyltransferase family.</text>
</comment>
<accession>A0A4Y7QKR4</accession>
<dbReference type="AlphaFoldDB" id="A0A4Y7QKR4"/>
<feature type="domain" description="Palmitoyltransferase DHHC" evidence="12">
    <location>
        <begin position="412"/>
        <end position="537"/>
    </location>
</feature>
<evidence type="ECO:0000256" key="9">
    <source>
        <dbReference type="ARBA" id="ARBA00048048"/>
    </source>
</evidence>
<feature type="region of interest" description="Disordered" evidence="11">
    <location>
        <begin position="176"/>
        <end position="197"/>
    </location>
</feature>
<feature type="transmembrane region" description="Helical" evidence="10">
    <location>
        <begin position="501"/>
        <end position="520"/>
    </location>
</feature>
<feature type="region of interest" description="Disordered" evidence="11">
    <location>
        <begin position="379"/>
        <end position="400"/>
    </location>
</feature>
<dbReference type="GO" id="GO:0019706">
    <property type="term" value="F:protein-cysteine S-palmitoyltransferase activity"/>
    <property type="evidence" value="ECO:0007669"/>
    <property type="project" value="UniProtKB-EC"/>
</dbReference>
<evidence type="ECO:0000256" key="1">
    <source>
        <dbReference type="ARBA" id="ARBA00004141"/>
    </source>
</evidence>